<dbReference type="InterPro" id="IPR003423">
    <property type="entry name" value="OMP_efflux"/>
</dbReference>
<dbReference type="Gene3D" id="2.20.200.10">
    <property type="entry name" value="Outer membrane efflux proteins (OEP)"/>
    <property type="match status" value="1"/>
</dbReference>
<dbReference type="Gene3D" id="1.20.1600.10">
    <property type="entry name" value="Outer membrane efflux proteins (OEP)"/>
    <property type="match status" value="1"/>
</dbReference>
<dbReference type="eggNOG" id="COG1538">
    <property type="taxonomic scope" value="Bacteria"/>
</dbReference>
<dbReference type="GO" id="GO:0015562">
    <property type="term" value="F:efflux transmembrane transporter activity"/>
    <property type="evidence" value="ECO:0007669"/>
    <property type="project" value="InterPro"/>
</dbReference>
<organism evidence="4 5">
    <name type="scientific">Prevotella dentalis (strain ATCC 49559 / DSM 3688 / JCM 13448 / NCTC 12043 / ES 2772)</name>
    <name type="common">Mitsuokella dentalis</name>
    <dbReference type="NCBI Taxonomy" id="908937"/>
    <lineage>
        <taxon>Bacteria</taxon>
        <taxon>Pseudomonadati</taxon>
        <taxon>Bacteroidota</taxon>
        <taxon>Bacteroidia</taxon>
        <taxon>Bacteroidales</taxon>
        <taxon>Prevotellaceae</taxon>
        <taxon>Prevotella</taxon>
    </lineage>
</organism>
<keyword evidence="2" id="KW-0812">Transmembrane</keyword>
<evidence type="ECO:0000313" key="5">
    <source>
        <dbReference type="Proteomes" id="UP000007820"/>
    </source>
</evidence>
<dbReference type="NCBIfam" id="TIGR01845">
    <property type="entry name" value="outer_NodT"/>
    <property type="match status" value="1"/>
</dbReference>
<dbReference type="EMBL" id="CP003369">
    <property type="protein sequence ID" value="AGB29895.1"/>
    <property type="molecule type" value="Genomic_DNA"/>
</dbReference>
<evidence type="ECO:0000256" key="1">
    <source>
        <dbReference type="ARBA" id="ARBA00007613"/>
    </source>
</evidence>
<reference evidence="3" key="2">
    <citation type="submission" date="2012-02" db="EMBL/GenBank/DDBJ databases">
        <title>Complete sequence of chromosome 2 of Prevotella dentalis DSM 3688.</title>
        <authorList>
            <consortium name="US DOE Joint Genome Institute (JGI-PGF)"/>
            <person name="Lucas S."/>
            <person name="Copeland A."/>
            <person name="Lapidus A."/>
            <person name="Glavina del Rio T."/>
            <person name="Dalin E."/>
            <person name="Tice H."/>
            <person name="Bruce D."/>
            <person name="Goodwin L."/>
            <person name="Pitluck S."/>
            <person name="Peters L."/>
            <person name="Mikhailova N."/>
            <person name="Chertkov O."/>
            <person name="Kyrpides N."/>
            <person name="Mavromatis K."/>
            <person name="Ivanova N."/>
            <person name="Brettin T."/>
            <person name="Detter J.C."/>
            <person name="Han C."/>
            <person name="Larimer F."/>
            <person name="Land M."/>
            <person name="Hauser L."/>
            <person name="Markowitz V."/>
            <person name="Cheng J.-F."/>
            <person name="Hugenholtz P."/>
            <person name="Woyke T."/>
            <person name="Wu D."/>
            <person name="Gronow S."/>
            <person name="Wellnitz S."/>
            <person name="Brambilla E."/>
            <person name="Klenk H.-P."/>
            <person name="Eisen J.A."/>
        </authorList>
    </citation>
    <scope>NUCLEOTIDE SEQUENCE</scope>
    <source>
        <strain evidence="3">DSM 3688</strain>
    </source>
</reference>
<keyword evidence="2" id="KW-1134">Transmembrane beta strand</keyword>
<proteinExistence type="inferred from homology"/>
<gene>
    <name evidence="3" type="ordered locus">Prede_2669</name>
    <name evidence="4" type="ORF">HMPREF9136_1626</name>
</gene>
<dbReference type="AlphaFoldDB" id="F9D448"/>
<dbReference type="STRING" id="908937.Prede_2669"/>
<comment type="subcellular location">
    <subcellularLocation>
        <location evidence="2">Cell membrane</location>
        <topology evidence="2">Lipid-anchor</topology>
    </subcellularLocation>
</comment>
<reference evidence="4 5" key="1">
    <citation type="submission" date="2011-04" db="EMBL/GenBank/DDBJ databases">
        <authorList>
            <person name="Muzny D."/>
            <person name="Qin X."/>
            <person name="Deng J."/>
            <person name="Jiang H."/>
            <person name="Liu Y."/>
            <person name="Qu J."/>
            <person name="Song X.-Z."/>
            <person name="Zhang L."/>
            <person name="Thornton R."/>
            <person name="Coyle M."/>
            <person name="Francisco L."/>
            <person name="Jackson L."/>
            <person name="Javaid M."/>
            <person name="Korchina V."/>
            <person name="Kovar C."/>
            <person name="Mata R."/>
            <person name="Mathew T."/>
            <person name="Ngo R."/>
            <person name="Nguyen L."/>
            <person name="Nguyen N."/>
            <person name="Okwuonu G."/>
            <person name="Ongeri F."/>
            <person name="Pham C."/>
            <person name="Simmons D."/>
            <person name="Wilczek-Boney K."/>
            <person name="Hale W."/>
            <person name="Jakkamsetti A."/>
            <person name="Pham P."/>
            <person name="Ruth R."/>
            <person name="San Lucas F."/>
            <person name="Warren J."/>
            <person name="Zhang J."/>
            <person name="Zhao Z."/>
            <person name="Zhou C."/>
            <person name="Zhu D."/>
            <person name="Lee S."/>
            <person name="Bess C."/>
            <person name="Blankenburg K."/>
            <person name="Forbes L."/>
            <person name="Fu Q."/>
            <person name="Gubbala S."/>
            <person name="Hirani K."/>
            <person name="Jayaseelan J.C."/>
            <person name="Lara F."/>
            <person name="Munidasa M."/>
            <person name="Palculict T."/>
            <person name="Patil S."/>
            <person name="Pu L.-L."/>
            <person name="Saada N."/>
            <person name="Tang L."/>
            <person name="Weissenberger G."/>
            <person name="Zhu Y."/>
            <person name="Hemphill L."/>
            <person name="Shang Y."/>
            <person name="Youmans B."/>
            <person name="Ayvaz T."/>
            <person name="Ross M."/>
            <person name="Santibanez J."/>
            <person name="Aqrawi P."/>
            <person name="Gross S."/>
            <person name="Joshi V."/>
            <person name="Fowler G."/>
            <person name="Nazareth L."/>
            <person name="Reid J."/>
            <person name="Worley K."/>
            <person name="Petrosino J."/>
            <person name="Highlander S."/>
            <person name="Gibbs R."/>
        </authorList>
    </citation>
    <scope>NUCLEOTIDE SEQUENCE [LARGE SCALE GENOMIC DNA]</scope>
    <source>
        <strain evidence="4 5">DSM 3688</strain>
    </source>
</reference>
<evidence type="ECO:0000256" key="2">
    <source>
        <dbReference type="RuleBase" id="RU362097"/>
    </source>
</evidence>
<comment type="similarity">
    <text evidence="1 2">Belongs to the outer membrane factor (OMF) (TC 1.B.17) family.</text>
</comment>
<name>F9D448_PREDD</name>
<keyword evidence="2 3" id="KW-0449">Lipoprotein</keyword>
<dbReference type="Proteomes" id="UP000007820">
    <property type="component" value="Unassembled WGS sequence"/>
</dbReference>
<dbReference type="InterPro" id="IPR010131">
    <property type="entry name" value="MdtP/NodT-like"/>
</dbReference>
<dbReference type="PATRIC" id="fig|908937.9.peg.2829"/>
<dbReference type="PANTHER" id="PTHR30203">
    <property type="entry name" value="OUTER MEMBRANE CATION EFFLUX PROTEIN"/>
    <property type="match status" value="1"/>
</dbReference>
<dbReference type="KEGG" id="pdt:Prede_2669"/>
<dbReference type="SUPFAM" id="SSF56954">
    <property type="entry name" value="Outer membrane efflux proteins (OEP)"/>
    <property type="match status" value="1"/>
</dbReference>
<dbReference type="HOGENOM" id="CLU_012817_13_3_10"/>
<protein>
    <submittedName>
        <fullName evidence="3">Efflux transporter, outer membrane factor lipoprotein, NodT family</fullName>
    </submittedName>
    <submittedName>
        <fullName evidence="4">FusA/NodT family multidrug resistance protein</fullName>
    </submittedName>
</protein>
<evidence type="ECO:0000313" key="6">
    <source>
        <dbReference type="Proteomes" id="UP000010862"/>
    </source>
</evidence>
<dbReference type="Proteomes" id="UP000010862">
    <property type="component" value="Chromosome 2"/>
</dbReference>
<keyword evidence="6" id="KW-1185">Reference proteome</keyword>
<dbReference type="Pfam" id="PF02321">
    <property type="entry name" value="OEP"/>
    <property type="match status" value="2"/>
</dbReference>
<dbReference type="EMBL" id="AFPW01000023">
    <property type="protein sequence ID" value="EGQ14091.1"/>
    <property type="molecule type" value="Genomic_DNA"/>
</dbReference>
<dbReference type="PANTHER" id="PTHR30203:SF33">
    <property type="entry name" value="BLR4455 PROTEIN"/>
    <property type="match status" value="1"/>
</dbReference>
<keyword evidence="2" id="KW-0564">Palmitate</keyword>
<keyword evidence="2" id="KW-0472">Membrane</keyword>
<dbReference type="GO" id="GO:0005886">
    <property type="term" value="C:plasma membrane"/>
    <property type="evidence" value="ECO:0007669"/>
    <property type="project" value="UniProtKB-SubCell"/>
</dbReference>
<dbReference type="PROSITE" id="PS51257">
    <property type="entry name" value="PROKAR_LIPOPROTEIN"/>
    <property type="match status" value="1"/>
</dbReference>
<evidence type="ECO:0000313" key="3">
    <source>
        <dbReference type="EMBL" id="AGB29895.1"/>
    </source>
</evidence>
<dbReference type="OrthoDB" id="9770517at2"/>
<sequence>MKNNMKIRSIIIGSLAVLSLTGCKSLYGKYERPDVKTAGLFRDSVSLTDTLAVRDTSSFANLPWREVFTDPQLQVLIRKALDNNTNLLNAALNVDIAEAQLKAARLAFLPQFAFTPQGTITRFNSATTKSYTLPVNASWNVSLFGGLTASKRSAQMALLQIKDYQVSVQTSLVSSVANLYYSLLMLDRQVELVNDMEKLTKDTWDIMQKRFDANVGYRSTSVQAAESNYYSVLTQKADLMRQVREAENSLSLLLTEPAQAIARGKLADQRLPESFSTGVGLQLLRNRADVHANEMALAQCFYAVEKARSNFYPNITISGTGGYSNGSGMVNPAKLLLSAVGSLTQPIFMNGQLTAALRVAKDQYQQAYNTWQNSILTAGSEVSNALVLYNASAEKSAIEAKQIAVLKKNVDDTRALMDNAGSSYLEVITAQSNLLNVQLSQVRDDFSKMQAVVNLYQALGGGSK</sequence>
<evidence type="ECO:0000313" key="4">
    <source>
        <dbReference type="EMBL" id="EGQ14091.1"/>
    </source>
</evidence>
<accession>F9D448</accession>